<evidence type="ECO:0000313" key="6">
    <source>
        <dbReference type="Proteomes" id="UP000541610"/>
    </source>
</evidence>
<dbReference type="GO" id="GO:0006777">
    <property type="term" value="P:Mo-molybdopterin cofactor biosynthetic process"/>
    <property type="evidence" value="ECO:0007669"/>
    <property type="project" value="UniProtKB-KW"/>
</dbReference>
<name>A0A7J6PK31_PEROL</name>
<evidence type="ECO:0000256" key="1">
    <source>
        <dbReference type="ARBA" id="ARBA00005046"/>
    </source>
</evidence>
<proteinExistence type="predicted"/>
<sequence length="522" mass="56614">MGESAKGLVALTAQVAGVQAAKKTADLIPLCHDIRLDFADVQLARAPGGVGVHLTSEVACHDATGVEMEALTAVGVGSLSVLPLAASEIALRPLMVGSDATLLIVRIQSSMHFQASLLFCSASKGAAGSIQGIALDSRDPDNHPMWAAAAGFTLCKSTTACLHSWTAIELQERRPVVLFRPSDARETTGFGHHKSARRRFGEEDTFYASAWYKEADEDEGRSDDAENTAFETRLQGGEASTQGGQRELPRTPRLGRSFRASRIQRSWKLWYFRRAFERYSIDCVGFLASLNWLRRHNMLYGIELADPSDTRHWNAAHRTAPKDSEIDPWGHQRLREHLDRIWNIERDARKRVTQGRTEGHSSLVRKRTTPLRSRTAQSGPKVTGLSYRLHGPVPMGERGLAQSLPPPVNRGLGVQASERIPVGGLGPQAWRIPMPRLELGAPRLSFHPSGAVVPFLAGAPPPPVAGRILGCGGPPPTAGGGGFEGARMRCLFSWRPSQIGGAPAGSFAHHLRPIVPGFPVRA</sequence>
<evidence type="ECO:0000313" key="5">
    <source>
        <dbReference type="EMBL" id="KAF4695920.1"/>
    </source>
</evidence>
<dbReference type="InterPro" id="IPR002820">
    <property type="entry name" value="Mopterin_CF_biosynth-C_dom"/>
</dbReference>
<feature type="region of interest" description="Disordered" evidence="3">
    <location>
        <begin position="233"/>
        <end position="253"/>
    </location>
</feature>
<dbReference type="Gene3D" id="3.30.70.640">
    <property type="entry name" value="Molybdopterin cofactor biosynthesis C (MoaC) domain"/>
    <property type="match status" value="1"/>
</dbReference>
<evidence type="ECO:0000256" key="3">
    <source>
        <dbReference type="SAM" id="MobiDB-lite"/>
    </source>
</evidence>
<reference evidence="5 6" key="1">
    <citation type="submission" date="2020-04" db="EMBL/GenBank/DDBJ databases">
        <title>Perkinsus olseni comparative genomics.</title>
        <authorList>
            <person name="Bogema D.R."/>
        </authorList>
    </citation>
    <scope>NUCLEOTIDE SEQUENCE [LARGE SCALE GENOMIC DNA]</scope>
    <source>
        <strain evidence="5">00978-12</strain>
    </source>
</reference>
<dbReference type="InterPro" id="IPR036522">
    <property type="entry name" value="MoaC_sf"/>
</dbReference>
<keyword evidence="2" id="KW-0501">Molybdenum cofactor biosynthesis</keyword>
<evidence type="ECO:0000259" key="4">
    <source>
        <dbReference type="Pfam" id="PF01967"/>
    </source>
</evidence>
<dbReference type="Proteomes" id="UP000541610">
    <property type="component" value="Unassembled WGS sequence"/>
</dbReference>
<accession>A0A7J6PK31</accession>
<gene>
    <name evidence="5" type="primary">CNX3_2</name>
    <name evidence="5" type="ORF">FOZ60_003084</name>
</gene>
<dbReference type="AlphaFoldDB" id="A0A7J6PK31"/>
<dbReference type="Pfam" id="PF01967">
    <property type="entry name" value="MoaC"/>
    <property type="match status" value="1"/>
</dbReference>
<feature type="domain" description="Molybdopterin cofactor biosynthesis C (MoaC)" evidence="4">
    <location>
        <begin position="3"/>
        <end position="81"/>
    </location>
</feature>
<feature type="region of interest" description="Disordered" evidence="3">
    <location>
        <begin position="351"/>
        <end position="386"/>
    </location>
</feature>
<protein>
    <submittedName>
        <fullName evidence="5">Molybdenum cofactor biosynthesis protein</fullName>
    </submittedName>
</protein>
<organism evidence="5 6">
    <name type="scientific">Perkinsus olseni</name>
    <name type="common">Perkinsus atlanticus</name>
    <dbReference type="NCBI Taxonomy" id="32597"/>
    <lineage>
        <taxon>Eukaryota</taxon>
        <taxon>Sar</taxon>
        <taxon>Alveolata</taxon>
        <taxon>Perkinsozoa</taxon>
        <taxon>Perkinsea</taxon>
        <taxon>Perkinsida</taxon>
        <taxon>Perkinsidae</taxon>
        <taxon>Perkinsus</taxon>
    </lineage>
</organism>
<comment type="caution">
    <text evidence="5">The sequence shown here is derived from an EMBL/GenBank/DDBJ whole genome shotgun (WGS) entry which is preliminary data.</text>
</comment>
<dbReference type="SUPFAM" id="SSF55040">
    <property type="entry name" value="Molybdenum cofactor biosynthesis protein C, MoaC"/>
    <property type="match status" value="1"/>
</dbReference>
<dbReference type="OrthoDB" id="449541at2759"/>
<comment type="pathway">
    <text evidence="1">Cofactor biosynthesis; molybdopterin biosynthesis.</text>
</comment>
<feature type="compositionally biased region" description="Polar residues" evidence="3">
    <location>
        <begin position="370"/>
        <end position="380"/>
    </location>
</feature>
<evidence type="ECO:0000256" key="2">
    <source>
        <dbReference type="ARBA" id="ARBA00023150"/>
    </source>
</evidence>
<dbReference type="EMBL" id="JABANP010000016">
    <property type="protein sequence ID" value="KAF4695920.1"/>
    <property type="molecule type" value="Genomic_DNA"/>
</dbReference>
<dbReference type="UniPathway" id="UPA00344"/>